<gene>
    <name evidence="1" type="ORF">BIFBRE_05096</name>
</gene>
<organism evidence="1 2">
    <name type="scientific">Bifidobacterium breve DSM 20213 = JCM 1192</name>
    <dbReference type="NCBI Taxonomy" id="518634"/>
    <lineage>
        <taxon>Bacteria</taxon>
        <taxon>Bacillati</taxon>
        <taxon>Actinomycetota</taxon>
        <taxon>Actinomycetes</taxon>
        <taxon>Bifidobacteriales</taxon>
        <taxon>Bifidobacteriaceae</taxon>
        <taxon>Bifidobacterium</taxon>
    </lineage>
</organism>
<keyword evidence="2" id="KW-1185">Reference proteome</keyword>
<comment type="caution">
    <text evidence="1">The sequence shown here is derived from an EMBL/GenBank/DDBJ whole genome shotgun (WGS) entry which is preliminary data.</text>
</comment>
<dbReference type="Proteomes" id="UP000003191">
    <property type="component" value="Unassembled WGS sequence"/>
</dbReference>
<dbReference type="PANTHER" id="PTHR35810:SF1">
    <property type="entry name" value="CYTOPLASMIC PROTEIN"/>
    <property type="match status" value="1"/>
</dbReference>
<evidence type="ECO:0000313" key="1">
    <source>
        <dbReference type="EMBL" id="EFE88056.1"/>
    </source>
</evidence>
<name>D4BSK4_BIFBR</name>
<dbReference type="AlphaFoldDB" id="D4BSK4"/>
<sequence length="85" mass="9896">MKNEIVLYRPYELTEHIEIRLEDDTVWLTQLQMATLFGQTKQNISLHVNNCFKENELEPFSVVKESLTTAADGKNYKTTYLSRVG</sequence>
<dbReference type="EMBL" id="ACCG02000070">
    <property type="protein sequence ID" value="EFE88056.1"/>
    <property type="molecule type" value="Genomic_DNA"/>
</dbReference>
<protein>
    <recommendedName>
        <fullName evidence="3">Toxin-antitoxin system, toxin component, Fic family</fullName>
    </recommendedName>
</protein>
<dbReference type="HOGENOM" id="CLU_048266_5_2_11"/>
<evidence type="ECO:0000313" key="2">
    <source>
        <dbReference type="Proteomes" id="UP000003191"/>
    </source>
</evidence>
<dbReference type="PANTHER" id="PTHR35810">
    <property type="entry name" value="CYTOPLASMIC PROTEIN-RELATED"/>
    <property type="match status" value="1"/>
</dbReference>
<evidence type="ECO:0008006" key="3">
    <source>
        <dbReference type="Google" id="ProtNLM"/>
    </source>
</evidence>
<accession>D4BSK4</accession>
<feature type="non-terminal residue" evidence="1">
    <location>
        <position position="85"/>
    </location>
</feature>
<reference evidence="1 2" key="1">
    <citation type="submission" date="2010-02" db="EMBL/GenBank/DDBJ databases">
        <authorList>
            <person name="Weinstock G."/>
            <person name="Sodergren E."/>
            <person name="Clifton S."/>
            <person name="Fulton L."/>
            <person name="Fulton B."/>
            <person name="Courtney L."/>
            <person name="Fronick C."/>
            <person name="Harrison M."/>
            <person name="Strong C."/>
            <person name="Farmer C."/>
            <person name="Delahaunty K."/>
            <person name="Markovic C."/>
            <person name="Hall O."/>
            <person name="Minx P."/>
            <person name="Tomlinson C."/>
            <person name="Mitreva M."/>
            <person name="Nelson J."/>
            <person name="Hou S."/>
            <person name="Wollam A."/>
            <person name="Pepin K.H."/>
            <person name="Johnson M."/>
            <person name="Bhonagiri V."/>
            <person name="Zhang X."/>
            <person name="Suruliraj S."/>
            <person name="Warren W."/>
            <person name="Chinwalla A."/>
            <person name="Mardis E.R."/>
            <person name="Wilson R.K."/>
        </authorList>
    </citation>
    <scope>NUCLEOTIDE SEQUENCE [LARGE SCALE GENOMIC DNA]</scope>
    <source>
        <strain evidence="1 2">DSM 20213</strain>
    </source>
</reference>
<proteinExistence type="predicted"/>